<feature type="compositionally biased region" description="Basic and acidic residues" evidence="2">
    <location>
        <begin position="207"/>
        <end position="236"/>
    </location>
</feature>
<organism evidence="3 4">
    <name type="scientific">Trypanosoma cruzi marinkellei</name>
    <dbReference type="NCBI Taxonomy" id="85056"/>
    <lineage>
        <taxon>Eukaryota</taxon>
        <taxon>Discoba</taxon>
        <taxon>Euglenozoa</taxon>
        <taxon>Kinetoplastea</taxon>
        <taxon>Metakinetoplastina</taxon>
        <taxon>Trypanosomatida</taxon>
        <taxon>Trypanosomatidae</taxon>
        <taxon>Trypanosoma</taxon>
        <taxon>Schizotrypanum</taxon>
    </lineage>
</organism>
<sequence>MSWIVIDRSSKGSISSFPSKMQRARPRTAPSVRPRPQRNGSAGSEKKRFQKEEKKDKKERENVNSSRRNNMSGTSTRRKQSSRKKDRKSIAAKVTQVEPNAVTPQKNEKSHLILEKAWEKFGEARVLTRQNCFQAAWKTLMEAKDYIDSAVNSCCCGSERHGQALVQLGHELNALTQRWLQWEGVLLNPGSFDSPLGGNTPAKAPARAHEKESRTSGVEEKGEGDNNGIVEEREQSGKSGALIGDNSAKFPHLTAESKTTTDVVNNRTDVYVQSGEWMVGAVSSNSRPMTSPLSRYSRQQDTCSSLASRKSALNQSSLHSQETSGRSVTKFSDGIILATMKGQREKTTLQQSFPSLPFSETCENDLARQAQQKEQQQQQQAEEKKEADAKEEKEEKKGEVTTKETPERQSPAERLMPSLQVEANPLVVTAQKSACEKPAPADTDASLVREEMPRQEKEQQEQQQQNEGGEVEEVMQEGQTRKEKEKDEPPNSATLEPVVSPSKEMKTLATEATNVVSDKHSTSIRGNSHYCSVSDLGEPERVTLYAFEVEKPRPSSGNGFQVGPYNLSRPHSARPPSAYTILRRRRTQSPSANPSYGPTPLPAMSSFPSESSTLLPSEDVTGGNMNGTEGHGRTGDGVGGFRFFLPYVSVYNTWQAGGKAQHGNDMQPSYTIRTKENLIQSPPSETGCLEKETEGASANLSQLAGDTHTDTANMKEKETSDHSVHETPHVKNAEVQTNTSLRERNTSFSAESFLRSCFEGVKSYQEARELHQQMVQKLLQLRVEENEEEEEIEQRAAGRVQGSCAAQMFGRLEEVYYDWLIDHLGIRKRHGRGDGDSVSLEANMNGTENTPKEHGENSVQSPTVSATKTCLTTTQTSTSTSMPMERLEAALKFGRVPFPAATLHAEENKEAEKEGRKTMSSSTEMRQTLSESPTNTPGNGAKGSTGAAHLAAVVAFDVNSNAGSKQQELPWTSMAEDEKNSKIEAESPPQLPGGDSQEKLVITNVNKVTTGTNTTAPRRFGRTLVFVRDRQF</sequence>
<feature type="region of interest" description="Disordered" evidence="2">
    <location>
        <begin position="282"/>
        <end position="301"/>
    </location>
</feature>
<feature type="region of interest" description="Disordered" evidence="2">
    <location>
        <begin position="679"/>
        <end position="708"/>
    </location>
</feature>
<accession>K2NUU6</accession>
<keyword evidence="4" id="KW-1185">Reference proteome</keyword>
<feature type="compositionally biased region" description="Basic and acidic residues" evidence="2">
    <location>
        <begin position="976"/>
        <end position="985"/>
    </location>
</feature>
<evidence type="ECO:0000256" key="1">
    <source>
        <dbReference type="SAM" id="Coils"/>
    </source>
</evidence>
<feature type="region of interest" description="Disordered" evidence="2">
    <location>
        <begin position="903"/>
        <end position="946"/>
    </location>
</feature>
<evidence type="ECO:0000313" key="4">
    <source>
        <dbReference type="Proteomes" id="UP000007350"/>
    </source>
</evidence>
<protein>
    <submittedName>
        <fullName evidence="3">Uncharacterized protein</fullName>
    </submittedName>
</protein>
<feature type="coiled-coil region" evidence="1">
    <location>
        <begin position="764"/>
        <end position="795"/>
    </location>
</feature>
<proteinExistence type="predicted"/>
<feature type="compositionally biased region" description="Basic and acidic residues" evidence="2">
    <location>
        <begin position="447"/>
        <end position="460"/>
    </location>
</feature>
<dbReference type="EMBL" id="AHKC01005048">
    <property type="protein sequence ID" value="EKF38766.1"/>
    <property type="molecule type" value="Genomic_DNA"/>
</dbReference>
<feature type="compositionally biased region" description="Basic and acidic residues" evidence="2">
    <location>
        <begin position="44"/>
        <end position="62"/>
    </location>
</feature>
<keyword evidence="1" id="KW-0175">Coiled coil</keyword>
<evidence type="ECO:0000256" key="2">
    <source>
        <dbReference type="SAM" id="MobiDB-lite"/>
    </source>
</evidence>
<feature type="compositionally biased region" description="Low complexity" evidence="2">
    <location>
        <begin position="369"/>
        <end position="380"/>
    </location>
</feature>
<feature type="compositionally biased region" description="Low complexity" evidence="2">
    <location>
        <begin position="865"/>
        <end position="881"/>
    </location>
</feature>
<feature type="region of interest" description="Disordered" evidence="2">
    <location>
        <begin position="309"/>
        <end position="328"/>
    </location>
</feature>
<dbReference type="OrthoDB" id="251044at2759"/>
<name>K2NUU6_TRYCR</name>
<feature type="region of interest" description="Disordered" evidence="2">
    <location>
        <begin position="1"/>
        <end position="108"/>
    </location>
</feature>
<feature type="region of interest" description="Disordered" evidence="2">
    <location>
        <begin position="551"/>
        <end position="614"/>
    </location>
</feature>
<feature type="region of interest" description="Disordered" evidence="2">
    <location>
        <begin position="829"/>
        <end position="882"/>
    </location>
</feature>
<evidence type="ECO:0000313" key="3">
    <source>
        <dbReference type="EMBL" id="EKF38766.1"/>
    </source>
</evidence>
<feature type="compositionally biased region" description="Polar residues" evidence="2">
    <location>
        <begin position="840"/>
        <end position="849"/>
    </location>
</feature>
<feature type="compositionally biased region" description="Basic and acidic residues" evidence="2">
    <location>
        <begin position="381"/>
        <end position="411"/>
    </location>
</feature>
<feature type="compositionally biased region" description="Basic residues" evidence="2">
    <location>
        <begin position="76"/>
        <end position="87"/>
    </location>
</feature>
<gene>
    <name evidence="3" type="ORF">MOQ_001022</name>
</gene>
<feature type="region of interest" description="Disordered" evidence="2">
    <location>
        <begin position="962"/>
        <end position="998"/>
    </location>
</feature>
<feature type="compositionally biased region" description="Polar residues" evidence="2">
    <location>
        <begin position="918"/>
        <end position="938"/>
    </location>
</feature>
<dbReference type="Proteomes" id="UP000007350">
    <property type="component" value="Unassembled WGS sequence"/>
</dbReference>
<feature type="region of interest" description="Disordered" evidence="2">
    <location>
        <begin position="193"/>
        <end position="242"/>
    </location>
</feature>
<feature type="compositionally biased region" description="Basic and acidic residues" evidence="2">
    <location>
        <begin position="479"/>
        <end position="489"/>
    </location>
</feature>
<feature type="region of interest" description="Disordered" evidence="2">
    <location>
        <begin position="364"/>
        <end position="528"/>
    </location>
</feature>
<reference evidence="3 4" key="1">
    <citation type="journal article" date="2012" name="BMC Genomics">
        <title>Comparative genomic analysis of human infective Trypanosoma cruzi lineages with the bat-restricted subspecies T. cruzi marinkellei.</title>
        <authorList>
            <person name="Franzen O."/>
            <person name="Talavera-Lopez C."/>
            <person name="Ochaya S."/>
            <person name="Butler C.E."/>
            <person name="Messenger L.A."/>
            <person name="Lewis M.D."/>
            <person name="Llewellyn M.S."/>
            <person name="Marinkelle C.J."/>
            <person name="Tyler K.M."/>
            <person name="Miles M.A."/>
            <person name="Andersson B."/>
        </authorList>
    </citation>
    <scope>NUCLEOTIDE SEQUENCE [LARGE SCALE GENOMIC DNA]</scope>
    <source>
        <strain evidence="3 4">B7</strain>
    </source>
</reference>
<feature type="compositionally biased region" description="Basic and acidic residues" evidence="2">
    <location>
        <begin position="904"/>
        <end position="917"/>
    </location>
</feature>
<comment type="caution">
    <text evidence="3">The sequence shown here is derived from an EMBL/GenBank/DDBJ whole genome shotgun (WGS) entry which is preliminary data.</text>
</comment>
<dbReference type="AlphaFoldDB" id="K2NUU6"/>